<dbReference type="Proteomes" id="UP000604046">
    <property type="component" value="Unassembled WGS sequence"/>
</dbReference>
<feature type="chain" id="PRO_5032394603" evidence="2">
    <location>
        <begin position="20"/>
        <end position="329"/>
    </location>
</feature>
<protein>
    <submittedName>
        <fullName evidence="3">QCT protein</fullName>
    </submittedName>
</protein>
<dbReference type="InterPro" id="IPR011044">
    <property type="entry name" value="Quino_amine_DH_bsu"/>
</dbReference>
<dbReference type="AlphaFoldDB" id="A0A812R6R3"/>
<dbReference type="PANTHER" id="PTHR31270">
    <property type="entry name" value="GLUTAMINYL-PEPTIDE CYCLOTRANSFERASE"/>
    <property type="match status" value="1"/>
</dbReference>
<comment type="caution">
    <text evidence="3">The sequence shown here is derived from an EMBL/GenBank/DDBJ whole genome shotgun (WGS) entry which is preliminary data.</text>
</comment>
<reference evidence="3" key="1">
    <citation type="submission" date="2021-02" db="EMBL/GenBank/DDBJ databases">
        <authorList>
            <person name="Dougan E. K."/>
            <person name="Rhodes N."/>
            <person name="Thang M."/>
            <person name="Chan C."/>
        </authorList>
    </citation>
    <scope>NUCLEOTIDE SEQUENCE</scope>
</reference>
<dbReference type="SUPFAM" id="SSF50969">
    <property type="entry name" value="YVTN repeat-like/Quinoprotein amine dehydrogenase"/>
    <property type="match status" value="1"/>
</dbReference>
<proteinExistence type="predicted"/>
<evidence type="ECO:0000256" key="1">
    <source>
        <dbReference type="SAM" id="MobiDB-lite"/>
    </source>
</evidence>
<sequence>MKQLFIFALGLASPLHVAADPASYDAQIIRSLPHEGAPFTQGLELVDHSRLIETSGAYPEGTESFIRMIDLKDGSVLQTTKSGLAGRFAEDVAPTATGWLVATYHDGKAVRFNADLSVESEVDYPIEEGWGLCRDSQEDRYFATNGTEFLMELDSETLALKRVAPVTCMGYKVPGLNELEFVADFNGKGPTVFGNLYKTRFVLGIDPSTFECTSVFDLEGFGEQDPQEEYGFHVANGIAYLPGSKTFLVTGKNWQNMFEISLEAAGNTHREKLRKKLRHFASQTASFLATGMRSQIPALPSTDVRGKLRVTRREPERAIAPDESHSPEA</sequence>
<feature type="region of interest" description="Disordered" evidence="1">
    <location>
        <begin position="308"/>
        <end position="329"/>
    </location>
</feature>
<dbReference type="PANTHER" id="PTHR31270:SF1">
    <property type="entry name" value="GLUTAMINYL-PEPTIDE CYCLOTRANSFERASE"/>
    <property type="match status" value="1"/>
</dbReference>
<keyword evidence="4" id="KW-1185">Reference proteome</keyword>
<accession>A0A812R6R3</accession>
<dbReference type="EMBL" id="CAJNDS010002304">
    <property type="protein sequence ID" value="CAE7422565.1"/>
    <property type="molecule type" value="Genomic_DNA"/>
</dbReference>
<name>A0A812R6R3_9DINO</name>
<gene>
    <name evidence="3" type="primary">QCT</name>
    <name evidence="3" type="ORF">SNAT2548_LOCUS22980</name>
</gene>
<keyword evidence="2" id="KW-0732">Signal</keyword>
<feature type="compositionally biased region" description="Basic and acidic residues" evidence="1">
    <location>
        <begin position="311"/>
        <end position="329"/>
    </location>
</feature>
<evidence type="ECO:0000313" key="4">
    <source>
        <dbReference type="Proteomes" id="UP000604046"/>
    </source>
</evidence>
<evidence type="ECO:0000313" key="3">
    <source>
        <dbReference type="EMBL" id="CAE7422565.1"/>
    </source>
</evidence>
<feature type="signal peptide" evidence="2">
    <location>
        <begin position="1"/>
        <end position="19"/>
    </location>
</feature>
<organism evidence="3 4">
    <name type="scientific">Symbiodinium natans</name>
    <dbReference type="NCBI Taxonomy" id="878477"/>
    <lineage>
        <taxon>Eukaryota</taxon>
        <taxon>Sar</taxon>
        <taxon>Alveolata</taxon>
        <taxon>Dinophyceae</taxon>
        <taxon>Suessiales</taxon>
        <taxon>Symbiodiniaceae</taxon>
        <taxon>Symbiodinium</taxon>
    </lineage>
</organism>
<dbReference type="GO" id="GO:0016603">
    <property type="term" value="F:glutaminyl-peptide cyclotransferase activity"/>
    <property type="evidence" value="ECO:0007669"/>
    <property type="project" value="InterPro"/>
</dbReference>
<dbReference type="Pfam" id="PF05096">
    <property type="entry name" value="Glu_cyclase_2"/>
    <property type="match status" value="1"/>
</dbReference>
<evidence type="ECO:0000256" key="2">
    <source>
        <dbReference type="SAM" id="SignalP"/>
    </source>
</evidence>
<dbReference type="InterPro" id="IPR007788">
    <property type="entry name" value="QCT"/>
</dbReference>
<dbReference type="OrthoDB" id="409395at2759"/>